<dbReference type="HOGENOM" id="CLU_2850603_0_0_1"/>
<protein>
    <submittedName>
        <fullName evidence="2">Uncharacterized protein</fullName>
    </submittedName>
</protein>
<keyword evidence="3" id="KW-1185">Reference proteome</keyword>
<dbReference type="AlphaFoldDB" id="A0A0C9YA82"/>
<evidence type="ECO:0000313" key="2">
    <source>
        <dbReference type="EMBL" id="KIK21615.1"/>
    </source>
</evidence>
<reference evidence="2 3" key="1">
    <citation type="submission" date="2014-04" db="EMBL/GenBank/DDBJ databases">
        <authorList>
            <consortium name="DOE Joint Genome Institute"/>
            <person name="Kuo A."/>
            <person name="Kohler A."/>
            <person name="Costa M.D."/>
            <person name="Nagy L.G."/>
            <person name="Floudas D."/>
            <person name="Copeland A."/>
            <person name="Barry K.W."/>
            <person name="Cichocki N."/>
            <person name="Veneault-Fourrey C."/>
            <person name="LaButti K."/>
            <person name="Lindquist E.A."/>
            <person name="Lipzen A."/>
            <person name="Lundell T."/>
            <person name="Morin E."/>
            <person name="Murat C."/>
            <person name="Sun H."/>
            <person name="Tunlid A."/>
            <person name="Henrissat B."/>
            <person name="Grigoriev I.V."/>
            <person name="Hibbett D.S."/>
            <person name="Martin F."/>
            <person name="Nordberg H.P."/>
            <person name="Cantor M.N."/>
            <person name="Hua S.X."/>
        </authorList>
    </citation>
    <scope>NUCLEOTIDE SEQUENCE [LARGE SCALE GENOMIC DNA]</scope>
    <source>
        <strain evidence="2 3">441</strain>
    </source>
</reference>
<dbReference type="Proteomes" id="UP000054018">
    <property type="component" value="Unassembled WGS sequence"/>
</dbReference>
<name>A0A0C9YA82_9AGAM</name>
<organism evidence="2 3">
    <name type="scientific">Pisolithus microcarpus 441</name>
    <dbReference type="NCBI Taxonomy" id="765257"/>
    <lineage>
        <taxon>Eukaryota</taxon>
        <taxon>Fungi</taxon>
        <taxon>Dikarya</taxon>
        <taxon>Basidiomycota</taxon>
        <taxon>Agaricomycotina</taxon>
        <taxon>Agaricomycetes</taxon>
        <taxon>Agaricomycetidae</taxon>
        <taxon>Boletales</taxon>
        <taxon>Sclerodermatineae</taxon>
        <taxon>Pisolithaceae</taxon>
        <taxon>Pisolithus</taxon>
    </lineage>
</organism>
<proteinExistence type="predicted"/>
<dbReference type="EMBL" id="KN833749">
    <property type="protein sequence ID" value="KIK21615.1"/>
    <property type="molecule type" value="Genomic_DNA"/>
</dbReference>
<evidence type="ECO:0000256" key="1">
    <source>
        <dbReference type="SAM" id="MobiDB-lite"/>
    </source>
</evidence>
<sequence length="65" mass="7569">MTCMTAGDLGKARWRKKRRDCPRQTRRRRVPSGLLLTQTCWATHSFTTHTDVHKSSVFLLYATEC</sequence>
<reference evidence="3" key="2">
    <citation type="submission" date="2015-01" db="EMBL/GenBank/DDBJ databases">
        <title>Evolutionary Origins and Diversification of the Mycorrhizal Mutualists.</title>
        <authorList>
            <consortium name="DOE Joint Genome Institute"/>
            <consortium name="Mycorrhizal Genomics Consortium"/>
            <person name="Kohler A."/>
            <person name="Kuo A."/>
            <person name="Nagy L.G."/>
            <person name="Floudas D."/>
            <person name="Copeland A."/>
            <person name="Barry K.W."/>
            <person name="Cichocki N."/>
            <person name="Veneault-Fourrey C."/>
            <person name="LaButti K."/>
            <person name="Lindquist E.A."/>
            <person name="Lipzen A."/>
            <person name="Lundell T."/>
            <person name="Morin E."/>
            <person name="Murat C."/>
            <person name="Riley R."/>
            <person name="Ohm R."/>
            <person name="Sun H."/>
            <person name="Tunlid A."/>
            <person name="Henrissat B."/>
            <person name="Grigoriev I.V."/>
            <person name="Hibbett D.S."/>
            <person name="Martin F."/>
        </authorList>
    </citation>
    <scope>NUCLEOTIDE SEQUENCE [LARGE SCALE GENOMIC DNA]</scope>
    <source>
        <strain evidence="3">441</strain>
    </source>
</reference>
<accession>A0A0C9YA82</accession>
<feature type="compositionally biased region" description="Basic residues" evidence="1">
    <location>
        <begin position="12"/>
        <end position="25"/>
    </location>
</feature>
<feature type="region of interest" description="Disordered" evidence="1">
    <location>
        <begin position="1"/>
        <end position="25"/>
    </location>
</feature>
<gene>
    <name evidence="2" type="ORF">PISMIDRAFT_681076</name>
</gene>
<evidence type="ECO:0000313" key="3">
    <source>
        <dbReference type="Proteomes" id="UP000054018"/>
    </source>
</evidence>